<comment type="caution">
    <text evidence="10">The sequence shown here is derived from an EMBL/GenBank/DDBJ whole genome shotgun (WGS) entry which is preliminary data.</text>
</comment>
<dbReference type="PROSITE" id="PS00704">
    <property type="entry name" value="PROK_CO2_ANHYDRASE_1"/>
    <property type="match status" value="1"/>
</dbReference>
<reference evidence="10 11" key="1">
    <citation type="submission" date="2016-12" db="EMBL/GenBank/DDBJ databases">
        <title>Study of bacterial adaptation to deep sea.</title>
        <authorList>
            <person name="Song J."/>
            <person name="Yoshizawa S."/>
            <person name="Kogure K."/>
        </authorList>
    </citation>
    <scope>NUCLEOTIDE SEQUENCE [LARGE SCALE GENOMIC DNA]</scope>
    <source>
        <strain evidence="10 11">SAORIC-165</strain>
    </source>
</reference>
<dbReference type="AlphaFoldDB" id="A0A2S7U6P8"/>
<dbReference type="GO" id="GO:0004089">
    <property type="term" value="F:carbonate dehydratase activity"/>
    <property type="evidence" value="ECO:0007669"/>
    <property type="project" value="UniProtKB-EC"/>
</dbReference>
<evidence type="ECO:0000256" key="7">
    <source>
        <dbReference type="ARBA" id="ARBA00048348"/>
    </source>
</evidence>
<feature type="binding site" evidence="9">
    <location>
        <position position="98"/>
    </location>
    <ligand>
        <name>Zn(2+)</name>
        <dbReference type="ChEBI" id="CHEBI:29105"/>
    </ligand>
</feature>
<dbReference type="GO" id="GO:0015976">
    <property type="term" value="P:carbon utilization"/>
    <property type="evidence" value="ECO:0007669"/>
    <property type="project" value="InterPro"/>
</dbReference>
<evidence type="ECO:0000256" key="2">
    <source>
        <dbReference type="ARBA" id="ARBA00012925"/>
    </source>
</evidence>
<comment type="cofactor">
    <cofactor evidence="9">
        <name>Zn(2+)</name>
        <dbReference type="ChEBI" id="CHEBI:29105"/>
    </cofactor>
    <text evidence="9">Binds 1 zinc ion per subunit.</text>
</comment>
<dbReference type="PANTHER" id="PTHR11002:SF76">
    <property type="entry name" value="CARBONIC ANHYDRASE"/>
    <property type="match status" value="1"/>
</dbReference>
<dbReference type="FunFam" id="3.40.1050.10:FF:000001">
    <property type="entry name" value="Carbonic anhydrase"/>
    <property type="match status" value="1"/>
</dbReference>
<feature type="binding site" evidence="9">
    <location>
        <position position="42"/>
    </location>
    <ligand>
        <name>Zn(2+)</name>
        <dbReference type="ChEBI" id="CHEBI:29105"/>
    </ligand>
</feature>
<comment type="similarity">
    <text evidence="1">Belongs to the beta-class carbonic anhydrase family.</text>
</comment>
<dbReference type="Gene3D" id="3.40.1050.10">
    <property type="entry name" value="Carbonic anhydrase"/>
    <property type="match status" value="1"/>
</dbReference>
<feature type="binding site" evidence="9">
    <location>
        <position position="44"/>
    </location>
    <ligand>
        <name>Zn(2+)</name>
        <dbReference type="ChEBI" id="CHEBI:29105"/>
    </ligand>
</feature>
<keyword evidence="3 9" id="KW-0479">Metal-binding</keyword>
<comment type="catalytic activity">
    <reaction evidence="7">
        <text>hydrogencarbonate + H(+) = CO2 + H2O</text>
        <dbReference type="Rhea" id="RHEA:10748"/>
        <dbReference type="ChEBI" id="CHEBI:15377"/>
        <dbReference type="ChEBI" id="CHEBI:15378"/>
        <dbReference type="ChEBI" id="CHEBI:16526"/>
        <dbReference type="ChEBI" id="CHEBI:17544"/>
        <dbReference type="EC" id="4.2.1.1"/>
    </reaction>
</comment>
<dbReference type="OrthoDB" id="9769739at2"/>
<dbReference type="PANTHER" id="PTHR11002">
    <property type="entry name" value="CARBONIC ANHYDRASE"/>
    <property type="match status" value="1"/>
</dbReference>
<dbReference type="CDD" id="cd00883">
    <property type="entry name" value="beta_CA_cladeA"/>
    <property type="match status" value="1"/>
</dbReference>
<keyword evidence="4 9" id="KW-0862">Zinc</keyword>
<evidence type="ECO:0000256" key="3">
    <source>
        <dbReference type="ARBA" id="ARBA00022723"/>
    </source>
</evidence>
<evidence type="ECO:0000313" key="10">
    <source>
        <dbReference type="EMBL" id="PQJ30197.1"/>
    </source>
</evidence>
<dbReference type="SUPFAM" id="SSF53056">
    <property type="entry name" value="beta-carbonic anhydrase, cab"/>
    <property type="match status" value="1"/>
</dbReference>
<dbReference type="GO" id="GO:0008270">
    <property type="term" value="F:zinc ion binding"/>
    <property type="evidence" value="ECO:0007669"/>
    <property type="project" value="InterPro"/>
</dbReference>
<evidence type="ECO:0000256" key="6">
    <source>
        <dbReference type="ARBA" id="ARBA00039351"/>
    </source>
</evidence>
<gene>
    <name evidence="10" type="ORF">BSZ32_00285</name>
</gene>
<dbReference type="InterPro" id="IPR036874">
    <property type="entry name" value="Carbonic_anhydrase_sf"/>
</dbReference>
<sequence>MDGIEKILRNNKKWADEITAKDAKYFEHLAEGQAPEYLWIGCADSRVPANQLLGLNPGEVFVHRNVANLVVHADFNSLAVIHYAVEYLKVKYIIVCGHYGCGGVQAAMSGKRFGLVDSWIRHVNDVINIHGAELTKLDEPEKFDRLCELNAIEQAVHVSQSPPVLEAWERGQELTVYAMVYDLKDGLLKPVAPPITSPKEGGSIR</sequence>
<dbReference type="Proteomes" id="UP000239907">
    <property type="component" value="Unassembled WGS sequence"/>
</dbReference>
<dbReference type="Pfam" id="PF00484">
    <property type="entry name" value="Pro_CA"/>
    <property type="match status" value="1"/>
</dbReference>
<dbReference type="InterPro" id="IPR001765">
    <property type="entry name" value="Carbonic_anhydrase"/>
</dbReference>
<evidence type="ECO:0000313" key="11">
    <source>
        <dbReference type="Proteomes" id="UP000239907"/>
    </source>
</evidence>
<accession>A0A2S7U6P8</accession>
<protein>
    <recommendedName>
        <fullName evidence="6">Carbonic anhydrase 2</fullName>
        <ecNumber evidence="2">4.2.1.1</ecNumber>
    </recommendedName>
    <alternativeName>
        <fullName evidence="8">Carbonate dehydratase 2</fullName>
    </alternativeName>
</protein>
<evidence type="ECO:0000256" key="4">
    <source>
        <dbReference type="ARBA" id="ARBA00022833"/>
    </source>
</evidence>
<evidence type="ECO:0000256" key="5">
    <source>
        <dbReference type="ARBA" id="ARBA00023239"/>
    </source>
</evidence>
<evidence type="ECO:0000256" key="9">
    <source>
        <dbReference type="PIRSR" id="PIRSR601765-1"/>
    </source>
</evidence>
<dbReference type="InterPro" id="IPR015892">
    <property type="entry name" value="Carbonic_anhydrase_CS"/>
</dbReference>
<organism evidence="10 11">
    <name type="scientific">Rubritalea profundi</name>
    <dbReference type="NCBI Taxonomy" id="1658618"/>
    <lineage>
        <taxon>Bacteria</taxon>
        <taxon>Pseudomonadati</taxon>
        <taxon>Verrucomicrobiota</taxon>
        <taxon>Verrucomicrobiia</taxon>
        <taxon>Verrucomicrobiales</taxon>
        <taxon>Rubritaleaceae</taxon>
        <taxon>Rubritalea</taxon>
    </lineage>
</organism>
<keyword evidence="5" id="KW-0456">Lyase</keyword>
<evidence type="ECO:0000256" key="1">
    <source>
        <dbReference type="ARBA" id="ARBA00006217"/>
    </source>
</evidence>
<dbReference type="SMART" id="SM00947">
    <property type="entry name" value="Pro_CA"/>
    <property type="match status" value="1"/>
</dbReference>
<proteinExistence type="inferred from homology"/>
<keyword evidence="11" id="KW-1185">Reference proteome</keyword>
<dbReference type="EMBL" id="MQWA01000001">
    <property type="protein sequence ID" value="PQJ30197.1"/>
    <property type="molecule type" value="Genomic_DNA"/>
</dbReference>
<name>A0A2S7U6P8_9BACT</name>
<dbReference type="RefSeq" id="WP_105044722.1">
    <property type="nucleotide sequence ID" value="NZ_MQWA01000001.1"/>
</dbReference>
<evidence type="ECO:0000256" key="8">
    <source>
        <dbReference type="ARBA" id="ARBA00082533"/>
    </source>
</evidence>
<dbReference type="EC" id="4.2.1.1" evidence="2"/>
<feature type="binding site" evidence="9">
    <location>
        <position position="101"/>
    </location>
    <ligand>
        <name>Zn(2+)</name>
        <dbReference type="ChEBI" id="CHEBI:29105"/>
    </ligand>
</feature>